<dbReference type="EMBL" id="FSRU01000001">
    <property type="protein sequence ID" value="SIO35069.1"/>
    <property type="molecule type" value="Genomic_DNA"/>
</dbReference>
<dbReference type="RefSeq" id="WP_074295899.1">
    <property type="nucleotide sequence ID" value="NZ_FSRU01000001.1"/>
</dbReference>
<reference evidence="1 2" key="1">
    <citation type="submission" date="2016-11" db="EMBL/GenBank/DDBJ databases">
        <authorList>
            <person name="Jaros S."/>
            <person name="Januszkiewicz K."/>
            <person name="Wedrychowicz H."/>
        </authorList>
    </citation>
    <scope>NUCLEOTIDE SEQUENCE [LARGE SCALE GENOMIC DNA]</scope>
    <source>
        <strain evidence="1 2">GAS95</strain>
    </source>
</reference>
<evidence type="ECO:0000313" key="2">
    <source>
        <dbReference type="Proteomes" id="UP000185151"/>
    </source>
</evidence>
<proteinExistence type="predicted"/>
<protein>
    <recommendedName>
        <fullName evidence="3">Preprotein translocase subunit SecD</fullName>
    </recommendedName>
</protein>
<accession>A0A1N6ISS2</accession>
<sequence length="83" mass="9135">MKAHELLPDHVNQWDLDGVTVRKGTVGAFLVNARIWCDRDASEQSRGEAERDIVDALPALRALGIFDVMDVRDAALRGLIGAH</sequence>
<dbReference type="OrthoDB" id="1453999at2"/>
<organism evidence="1 2">
    <name type="scientific">Paraburkholderia phenazinium</name>
    <dbReference type="NCBI Taxonomy" id="60549"/>
    <lineage>
        <taxon>Bacteria</taxon>
        <taxon>Pseudomonadati</taxon>
        <taxon>Pseudomonadota</taxon>
        <taxon>Betaproteobacteria</taxon>
        <taxon>Burkholderiales</taxon>
        <taxon>Burkholderiaceae</taxon>
        <taxon>Paraburkholderia</taxon>
    </lineage>
</organism>
<keyword evidence="2" id="KW-1185">Reference proteome</keyword>
<gene>
    <name evidence="1" type="ORF">SAMN05444165_2453</name>
</gene>
<name>A0A1N6ISS2_9BURK</name>
<dbReference type="AlphaFoldDB" id="A0A1N6ISS2"/>
<evidence type="ECO:0000313" key="1">
    <source>
        <dbReference type="EMBL" id="SIO35069.1"/>
    </source>
</evidence>
<dbReference type="Proteomes" id="UP000185151">
    <property type="component" value="Unassembled WGS sequence"/>
</dbReference>
<evidence type="ECO:0008006" key="3">
    <source>
        <dbReference type="Google" id="ProtNLM"/>
    </source>
</evidence>